<accession>A0A679IYS8</accession>
<dbReference type="EMBL" id="LR743504">
    <property type="protein sequence ID" value="CAA2102374.1"/>
    <property type="molecule type" value="Genomic_DNA"/>
</dbReference>
<proteinExistence type="predicted"/>
<evidence type="ECO:0000256" key="1">
    <source>
        <dbReference type="SAM" id="MobiDB-lite"/>
    </source>
</evidence>
<feature type="region of interest" description="Disordered" evidence="1">
    <location>
        <begin position="67"/>
        <end position="92"/>
    </location>
</feature>
<protein>
    <submittedName>
        <fullName evidence="2">Uncharacterized protein</fullName>
    </submittedName>
</protein>
<evidence type="ECO:0000313" key="2">
    <source>
        <dbReference type="EMBL" id="CAA2102374.1"/>
    </source>
</evidence>
<gene>
    <name evidence="2" type="ORF">MBUL_01652</name>
</gene>
<name>A0A679IYS8_9HYPH</name>
<reference evidence="2" key="1">
    <citation type="submission" date="2019-12" db="EMBL/GenBank/DDBJ databases">
        <authorList>
            <person name="Cremers G."/>
        </authorList>
    </citation>
    <scope>NUCLEOTIDE SEQUENCE</scope>
    <source>
        <strain evidence="2">Mbul1</strain>
    </source>
</reference>
<dbReference type="AlphaFoldDB" id="A0A679IYS8"/>
<organism evidence="2">
    <name type="scientific">Methylobacterium bullatum</name>
    <dbReference type="NCBI Taxonomy" id="570505"/>
    <lineage>
        <taxon>Bacteria</taxon>
        <taxon>Pseudomonadati</taxon>
        <taxon>Pseudomonadota</taxon>
        <taxon>Alphaproteobacteria</taxon>
        <taxon>Hyphomicrobiales</taxon>
        <taxon>Methylobacteriaceae</taxon>
        <taxon>Methylobacterium</taxon>
    </lineage>
</organism>
<sequence>MRRILNPPSGRRRNGKAPTWRRGSASLSNWTELMAGERPAAVRVRRAEPNGEVRDGALYACATRPAFSQRERSVRGPSNSGPSEAPCLSREDGLARMEQPRLASAYRTRIGSNGKRRLPSRQNLSGKLKRLPCLQLREPAFLRHACDTANSDGTGGVNSRRGDAGRCSTGGAEVLDQGIEVGAHGLDLRLRHIELAHHRFPHEAGLGAKVTAMLGQLDFDLALVTPPSVAD</sequence>
<feature type="region of interest" description="Disordered" evidence="1">
    <location>
        <begin position="1"/>
        <end position="23"/>
    </location>
</feature>